<organism evidence="2 3">
    <name type="scientific">Tanticharoenia sakaeratensis NBRC 103193</name>
    <dbReference type="NCBI Taxonomy" id="1231623"/>
    <lineage>
        <taxon>Bacteria</taxon>
        <taxon>Pseudomonadati</taxon>
        <taxon>Pseudomonadota</taxon>
        <taxon>Alphaproteobacteria</taxon>
        <taxon>Acetobacterales</taxon>
        <taxon>Acetobacteraceae</taxon>
        <taxon>Tanticharoenia</taxon>
    </lineage>
</organism>
<reference evidence="2 3" key="1">
    <citation type="submission" date="2012-10" db="EMBL/GenBank/DDBJ databases">
        <title>Genome sequencing of Tanticharoenia sakaeratensis NBRC 103193.</title>
        <authorList>
            <person name="Azuma Y."/>
            <person name="Hadano H."/>
            <person name="Hirakawa H."/>
            <person name="Matsushita K."/>
        </authorList>
    </citation>
    <scope>NUCLEOTIDE SEQUENCE [LARGE SCALE GENOMIC DNA]</scope>
    <source>
        <strain evidence="2 3">NBRC 103193</strain>
    </source>
</reference>
<dbReference type="EMBL" id="BALE01000047">
    <property type="protein sequence ID" value="GAN55368.1"/>
    <property type="molecule type" value="Genomic_DNA"/>
</dbReference>
<name>A0A0D6MQ01_9PROT</name>
<feature type="region of interest" description="Disordered" evidence="1">
    <location>
        <begin position="147"/>
        <end position="170"/>
    </location>
</feature>
<keyword evidence="3" id="KW-1185">Reference proteome</keyword>
<dbReference type="Proteomes" id="UP000032679">
    <property type="component" value="Unassembled WGS sequence"/>
</dbReference>
<sequence>MVSTDRTLTGGVTGTVPVSTGITIGTSPSLSRHTTSTETLQFTEYPTGGDASAATAAGNASSTGLTEALLALDEGLRRQQDTGGPPCFSPAPSDKADISPIGPNEITFATNASRTATGGLALTIGIIAFNATGQKTDNRGTTITIVFSPDHPPDAMPRPPEHRKPPPSPH</sequence>
<dbReference type="AlphaFoldDB" id="A0A0D6MQ01"/>
<accession>A0A0D6MQ01</accession>
<dbReference type="RefSeq" id="WP_048850473.1">
    <property type="nucleotide sequence ID" value="NZ_BALE01000047.1"/>
</dbReference>
<gene>
    <name evidence="2" type="ORF">Tasa_047_013</name>
</gene>
<comment type="caution">
    <text evidence="2">The sequence shown here is derived from an EMBL/GenBank/DDBJ whole genome shotgun (WGS) entry which is preliminary data.</text>
</comment>
<proteinExistence type="predicted"/>
<evidence type="ECO:0000313" key="3">
    <source>
        <dbReference type="Proteomes" id="UP000032679"/>
    </source>
</evidence>
<protein>
    <submittedName>
        <fullName evidence="2">Uncharacterized protein</fullName>
    </submittedName>
</protein>
<evidence type="ECO:0000256" key="1">
    <source>
        <dbReference type="SAM" id="MobiDB-lite"/>
    </source>
</evidence>
<evidence type="ECO:0000313" key="2">
    <source>
        <dbReference type="EMBL" id="GAN55368.1"/>
    </source>
</evidence>